<organism evidence="22 23">
    <name type="scientific">Hyaloscypha variabilis (strain UAMH 11265 / GT02V1 / F)</name>
    <name type="common">Meliniomyces variabilis</name>
    <dbReference type="NCBI Taxonomy" id="1149755"/>
    <lineage>
        <taxon>Eukaryota</taxon>
        <taxon>Fungi</taxon>
        <taxon>Dikarya</taxon>
        <taxon>Ascomycota</taxon>
        <taxon>Pezizomycotina</taxon>
        <taxon>Leotiomycetes</taxon>
        <taxon>Helotiales</taxon>
        <taxon>Hyaloscyphaceae</taxon>
        <taxon>Hyaloscypha</taxon>
        <taxon>Hyaloscypha variabilis</taxon>
    </lineage>
</organism>
<comment type="catalytic activity">
    <reaction evidence="13">
        <text>a 3'-end 2'-deoxyribonucleotide-3'-diphospho-5'-guanosine-DNA + H2O = a 3'-end 2'-deoxyribonucleotide 3'-phosphate-DNA + GMP + 2 H(+)</text>
        <dbReference type="Rhea" id="RHEA:52140"/>
        <dbReference type="Rhea" id="RHEA-COMP:13186"/>
        <dbReference type="Rhea" id="RHEA-COMP:13187"/>
        <dbReference type="ChEBI" id="CHEBI:15377"/>
        <dbReference type="ChEBI" id="CHEBI:15378"/>
        <dbReference type="ChEBI" id="CHEBI:58115"/>
        <dbReference type="ChEBI" id="CHEBI:136419"/>
        <dbReference type="ChEBI" id="CHEBI:136420"/>
        <dbReference type="EC" id="3.6.1.72"/>
    </reaction>
</comment>
<dbReference type="Proteomes" id="UP000235786">
    <property type="component" value="Unassembled WGS sequence"/>
</dbReference>
<evidence type="ECO:0000256" key="7">
    <source>
        <dbReference type="ARBA" id="ARBA00022763"/>
    </source>
</evidence>
<evidence type="ECO:0000256" key="18">
    <source>
        <dbReference type="ARBA" id="ARBA00076243"/>
    </source>
</evidence>
<dbReference type="GO" id="GO:0003697">
    <property type="term" value="F:single-stranded DNA binding"/>
    <property type="evidence" value="ECO:0007669"/>
    <property type="project" value="TreeGrafter"/>
</dbReference>
<keyword evidence="11" id="KW-0234">DNA repair</keyword>
<comment type="function">
    <text evidence="16">DNA-binding protein involved in single-strand DNA break repair, double-strand DNA break repair and base excision repair. Resolves abortive DNA ligation intermediates formed either at base excision sites, or when DNA ligases attempt to repair non-ligatable breaks induced by reactive oxygen species. Catalyzes the release of adenylate groups covalently linked to 5'-phosphate termini, resulting in the production of 5'-phosphate termini that can be efficiently rejoined. Likewise, catalyzes the release of 3'-linked guanosine (DNAppG) and inosine (DNAppI) from DNA, but has higher specific activity with 5'-linked adenosine (AppDNA).</text>
</comment>
<evidence type="ECO:0000256" key="15">
    <source>
        <dbReference type="ARBA" id="ARBA00044713"/>
    </source>
</evidence>
<protein>
    <recommendedName>
        <fullName evidence="17">Aprataxin-like protein</fullName>
        <ecNumber evidence="4">3.6.1.71</ecNumber>
        <ecNumber evidence="3">3.6.1.72</ecNumber>
    </recommendedName>
    <alternativeName>
        <fullName evidence="18">Hit family protein 3</fullName>
    </alternativeName>
</protein>
<dbReference type="GO" id="GO:0000012">
    <property type="term" value="P:single strand break repair"/>
    <property type="evidence" value="ECO:0007669"/>
    <property type="project" value="TreeGrafter"/>
</dbReference>
<dbReference type="Pfam" id="PF16278">
    <property type="entry name" value="zf-C2HE"/>
    <property type="match status" value="1"/>
</dbReference>
<evidence type="ECO:0000313" key="23">
    <source>
        <dbReference type="Proteomes" id="UP000235786"/>
    </source>
</evidence>
<evidence type="ECO:0000313" key="22">
    <source>
        <dbReference type="EMBL" id="PMD41323.1"/>
    </source>
</evidence>
<dbReference type="EMBL" id="KZ613944">
    <property type="protein sequence ID" value="PMD41323.1"/>
    <property type="molecule type" value="Genomic_DNA"/>
</dbReference>
<dbReference type="GO" id="GO:1990165">
    <property type="term" value="F:single-strand break-containing DNA binding"/>
    <property type="evidence" value="ECO:0007669"/>
    <property type="project" value="TreeGrafter"/>
</dbReference>
<evidence type="ECO:0000256" key="2">
    <source>
        <dbReference type="ARBA" id="ARBA00004496"/>
    </source>
</evidence>
<keyword evidence="7" id="KW-0227">DNA damage</keyword>
<evidence type="ECO:0000256" key="8">
    <source>
        <dbReference type="ARBA" id="ARBA00022801"/>
    </source>
</evidence>
<keyword evidence="9" id="KW-0862">Zinc</keyword>
<feature type="compositionally biased region" description="Low complexity" evidence="19">
    <location>
        <begin position="43"/>
        <end position="57"/>
    </location>
</feature>
<dbReference type="Pfam" id="PF01230">
    <property type="entry name" value="HIT"/>
    <property type="match status" value="1"/>
</dbReference>
<evidence type="ECO:0000256" key="12">
    <source>
        <dbReference type="ARBA" id="ARBA00023242"/>
    </source>
</evidence>
<evidence type="ECO:0000256" key="6">
    <source>
        <dbReference type="ARBA" id="ARBA00022723"/>
    </source>
</evidence>
<proteinExistence type="predicted"/>
<evidence type="ECO:0000256" key="19">
    <source>
        <dbReference type="SAM" id="MobiDB-lite"/>
    </source>
</evidence>
<dbReference type="GO" id="GO:0003725">
    <property type="term" value="F:double-stranded RNA binding"/>
    <property type="evidence" value="ECO:0007669"/>
    <property type="project" value="TreeGrafter"/>
</dbReference>
<dbReference type="STRING" id="1149755.A0A2J6RS88"/>
<feature type="region of interest" description="Disordered" evidence="19">
    <location>
        <begin position="1"/>
        <end position="77"/>
    </location>
</feature>
<dbReference type="GO" id="GO:0030983">
    <property type="term" value="F:mismatched DNA binding"/>
    <property type="evidence" value="ECO:0007669"/>
    <property type="project" value="TreeGrafter"/>
</dbReference>
<evidence type="ECO:0000256" key="17">
    <source>
        <dbReference type="ARBA" id="ARBA00068941"/>
    </source>
</evidence>
<dbReference type="SUPFAM" id="SSF54197">
    <property type="entry name" value="HIT-like"/>
    <property type="match status" value="1"/>
</dbReference>
<comment type="catalytic activity">
    <reaction evidence="14">
        <text>a 5'-end adenosine-5'-diphospho-5'-2'-deoxyribonucleoside-DNA + H2O = a 5'-end 5'-phospho-2'-deoxyribonucleoside-DNA + AMP + 2 H(+)</text>
        <dbReference type="Rhea" id="RHEA:52128"/>
        <dbReference type="Rhea" id="RHEA-COMP:13180"/>
        <dbReference type="Rhea" id="RHEA-COMP:13181"/>
        <dbReference type="ChEBI" id="CHEBI:15377"/>
        <dbReference type="ChEBI" id="CHEBI:15378"/>
        <dbReference type="ChEBI" id="CHEBI:136412"/>
        <dbReference type="ChEBI" id="CHEBI:136413"/>
        <dbReference type="ChEBI" id="CHEBI:456215"/>
        <dbReference type="EC" id="3.6.1.71"/>
    </reaction>
</comment>
<dbReference type="InterPro" id="IPR036265">
    <property type="entry name" value="HIT-like_sf"/>
</dbReference>
<evidence type="ECO:0000256" key="11">
    <source>
        <dbReference type="ARBA" id="ARBA00023204"/>
    </source>
</evidence>
<dbReference type="GO" id="GO:0005737">
    <property type="term" value="C:cytoplasm"/>
    <property type="evidence" value="ECO:0007669"/>
    <property type="project" value="UniProtKB-SubCell"/>
</dbReference>
<evidence type="ECO:0000256" key="3">
    <source>
        <dbReference type="ARBA" id="ARBA00012495"/>
    </source>
</evidence>
<evidence type="ECO:0000256" key="13">
    <source>
        <dbReference type="ARBA" id="ARBA00024601"/>
    </source>
</evidence>
<evidence type="ECO:0000259" key="20">
    <source>
        <dbReference type="Pfam" id="PF01230"/>
    </source>
</evidence>
<keyword evidence="12" id="KW-0539">Nucleus</keyword>
<keyword evidence="6" id="KW-0479">Metal-binding</keyword>
<keyword evidence="10" id="KW-0238">DNA-binding</keyword>
<gene>
    <name evidence="22" type="ORF">L207DRAFT_486945</name>
</gene>
<dbReference type="PANTHER" id="PTHR12486">
    <property type="entry name" value="APRATAXIN-RELATED"/>
    <property type="match status" value="1"/>
</dbReference>
<reference evidence="22 23" key="1">
    <citation type="submission" date="2016-04" db="EMBL/GenBank/DDBJ databases">
        <title>A degradative enzymes factory behind the ericoid mycorrhizal symbiosis.</title>
        <authorList>
            <consortium name="DOE Joint Genome Institute"/>
            <person name="Martino E."/>
            <person name="Morin E."/>
            <person name="Grelet G."/>
            <person name="Kuo A."/>
            <person name="Kohler A."/>
            <person name="Daghino S."/>
            <person name="Barry K."/>
            <person name="Choi C."/>
            <person name="Cichocki N."/>
            <person name="Clum A."/>
            <person name="Copeland A."/>
            <person name="Hainaut M."/>
            <person name="Haridas S."/>
            <person name="Labutti K."/>
            <person name="Lindquist E."/>
            <person name="Lipzen A."/>
            <person name="Khouja H.-R."/>
            <person name="Murat C."/>
            <person name="Ohm R."/>
            <person name="Olson A."/>
            <person name="Spatafora J."/>
            <person name="Veneault-Fourrey C."/>
            <person name="Henrissat B."/>
            <person name="Grigoriev I."/>
            <person name="Martin F."/>
            <person name="Perotto S."/>
        </authorList>
    </citation>
    <scope>NUCLEOTIDE SEQUENCE [LARGE SCALE GENOMIC DNA]</scope>
    <source>
        <strain evidence="22 23">F</strain>
    </source>
</reference>
<evidence type="ECO:0000256" key="5">
    <source>
        <dbReference type="ARBA" id="ARBA00022490"/>
    </source>
</evidence>
<evidence type="ECO:0000256" key="16">
    <source>
        <dbReference type="ARBA" id="ARBA00059438"/>
    </source>
</evidence>
<evidence type="ECO:0000256" key="10">
    <source>
        <dbReference type="ARBA" id="ARBA00023125"/>
    </source>
</evidence>
<dbReference type="OrthoDB" id="3512845at2759"/>
<dbReference type="GO" id="GO:0005634">
    <property type="term" value="C:nucleus"/>
    <property type="evidence" value="ECO:0007669"/>
    <property type="project" value="UniProtKB-SubCell"/>
</dbReference>
<dbReference type="Gene3D" id="3.30.428.10">
    <property type="entry name" value="HIT-like"/>
    <property type="match status" value="1"/>
</dbReference>
<keyword evidence="5" id="KW-0963">Cytoplasm</keyword>
<dbReference type="InterPro" id="IPR032566">
    <property type="entry name" value="Znf-C2HE"/>
</dbReference>
<dbReference type="InterPro" id="IPR011146">
    <property type="entry name" value="HIT-like"/>
</dbReference>
<dbReference type="GO" id="GO:0120108">
    <property type="term" value="F:DNA-3'-diphospho-5'-guanosine diphosphatase activity"/>
    <property type="evidence" value="ECO:0007669"/>
    <property type="project" value="UniProtKB-EC"/>
</dbReference>
<evidence type="ECO:0000259" key="21">
    <source>
        <dbReference type="Pfam" id="PF16278"/>
    </source>
</evidence>
<dbReference type="GO" id="GO:0046872">
    <property type="term" value="F:metal ion binding"/>
    <property type="evidence" value="ECO:0007669"/>
    <property type="project" value="UniProtKB-KW"/>
</dbReference>
<dbReference type="PANTHER" id="PTHR12486:SF4">
    <property type="entry name" value="APRATAXIN"/>
    <property type="match status" value="1"/>
</dbReference>
<dbReference type="EC" id="3.6.1.71" evidence="4"/>
<feature type="compositionally biased region" description="Low complexity" evidence="19">
    <location>
        <begin position="16"/>
        <end position="28"/>
    </location>
</feature>
<evidence type="ECO:0000256" key="4">
    <source>
        <dbReference type="ARBA" id="ARBA00012496"/>
    </source>
</evidence>
<dbReference type="FunFam" id="3.30.428.10:FF:000017">
    <property type="entry name" value="Aprataxin-like protein"/>
    <property type="match status" value="1"/>
</dbReference>
<feature type="domain" description="Aprataxin C2HE/C2H2/C2HC zinc finger" evidence="21">
    <location>
        <begin position="225"/>
        <end position="280"/>
    </location>
</feature>
<evidence type="ECO:0000256" key="1">
    <source>
        <dbReference type="ARBA" id="ARBA00004123"/>
    </source>
</evidence>
<feature type="compositionally biased region" description="Acidic residues" evidence="19">
    <location>
        <begin position="1"/>
        <end position="15"/>
    </location>
</feature>
<accession>A0A2J6RS88</accession>
<comment type="catalytic activity">
    <reaction evidence="15">
        <text>a 5'-end adenosine-5'-diphospho-5'-ribonucleoside-2'-deoxyribonucleotide-DNA + H2O = a 5'-end 5'-phospho-ribonucleoside-2'-deoxyribonucleotide-DNA + AMP + 2 H(+)</text>
        <dbReference type="Rhea" id="RHEA:52132"/>
        <dbReference type="Rhea" id="RHEA-COMP:13182"/>
        <dbReference type="Rhea" id="RHEA-COMP:13183"/>
        <dbReference type="ChEBI" id="CHEBI:15377"/>
        <dbReference type="ChEBI" id="CHEBI:15378"/>
        <dbReference type="ChEBI" id="CHEBI:136414"/>
        <dbReference type="ChEBI" id="CHEBI:136415"/>
        <dbReference type="ChEBI" id="CHEBI:456215"/>
        <dbReference type="EC" id="3.6.1.71"/>
    </reaction>
</comment>
<evidence type="ECO:0000256" key="9">
    <source>
        <dbReference type="ARBA" id="ARBA00022833"/>
    </source>
</evidence>
<keyword evidence="8" id="KW-0378">Hydrolase</keyword>
<comment type="subcellular location">
    <subcellularLocation>
        <location evidence="2">Cytoplasm</location>
    </subcellularLocation>
    <subcellularLocation>
        <location evidence="1">Nucleus</location>
    </subcellularLocation>
</comment>
<dbReference type="AlphaFoldDB" id="A0A2J6RS88"/>
<name>A0A2J6RS88_HYAVF</name>
<sequence>MAEETPEDAITEEEITGTAPTASSASPSRNAFTALMSQKRKASPASSPSASKRSFSSHTKNAFKNRDGLGTYTSDPAKHPPSRVIYYDADFVAIHDMYPKSSVHTLLLPRDEKYAAMHPFDAFEDAEFLAQVREQAAKLKEIVASELQRQYGKFSEQEKPRQAVLNGEVEIEREEDMPAGRDWEKEVLVGIHAHPSMNHLHVHILSKDRYSECLKHRKHYNSFATRFFVPLEDFPLAEDDVRRHPGKEGYLGSDMKCWRCGKSFGNKFARLKEHLKEEFEAWKRE</sequence>
<dbReference type="GO" id="GO:0033699">
    <property type="term" value="F:DNA 5'-adenosine monophosphate hydrolase activity"/>
    <property type="evidence" value="ECO:0007669"/>
    <property type="project" value="UniProtKB-EC"/>
</dbReference>
<feature type="domain" description="HIT" evidence="20">
    <location>
        <begin position="81"/>
        <end position="208"/>
    </location>
</feature>
<keyword evidence="23" id="KW-1185">Reference proteome</keyword>
<dbReference type="EC" id="3.6.1.72" evidence="3"/>
<evidence type="ECO:0000256" key="14">
    <source>
        <dbReference type="ARBA" id="ARBA00044639"/>
    </source>
</evidence>